<comment type="caution">
    <text evidence="4">The sequence shown here is derived from an EMBL/GenBank/DDBJ whole genome shotgun (WGS) entry which is preliminary data.</text>
</comment>
<dbReference type="EMBL" id="JAMDMJ010000018">
    <property type="protein sequence ID" value="MCY9597143.1"/>
    <property type="molecule type" value="Genomic_DNA"/>
</dbReference>
<feature type="region of interest" description="Disordered" evidence="2">
    <location>
        <begin position="1"/>
        <end position="20"/>
    </location>
</feature>
<keyword evidence="5" id="KW-1185">Reference proteome</keyword>
<evidence type="ECO:0000313" key="5">
    <source>
        <dbReference type="Proteomes" id="UP001527202"/>
    </source>
</evidence>
<feature type="compositionally biased region" description="Basic residues" evidence="2">
    <location>
        <begin position="1"/>
        <end position="14"/>
    </location>
</feature>
<proteinExistence type="predicted"/>
<protein>
    <submittedName>
        <fullName evidence="4">Uncharacterized protein</fullName>
    </submittedName>
</protein>
<gene>
    <name evidence="4" type="ORF">M5X16_15390</name>
</gene>
<dbReference type="Proteomes" id="UP001527202">
    <property type="component" value="Unassembled WGS sequence"/>
</dbReference>
<keyword evidence="1" id="KW-0175">Coiled coil</keyword>
<keyword evidence="3" id="KW-0812">Transmembrane</keyword>
<keyword evidence="3" id="KW-0472">Membrane</keyword>
<reference evidence="4 5" key="1">
    <citation type="submission" date="2022-05" db="EMBL/GenBank/DDBJ databases">
        <title>Genome Sequencing of Bee-Associated Microbes.</title>
        <authorList>
            <person name="Dunlap C."/>
        </authorList>
    </citation>
    <scope>NUCLEOTIDE SEQUENCE [LARGE SCALE GENOMIC DNA]</scope>
    <source>
        <strain evidence="4 5">NRRL B-23120</strain>
    </source>
</reference>
<evidence type="ECO:0000313" key="4">
    <source>
        <dbReference type="EMBL" id="MCY9597143.1"/>
    </source>
</evidence>
<keyword evidence="3" id="KW-1133">Transmembrane helix</keyword>
<name>A0ABT4FF55_9BACL</name>
<feature type="transmembrane region" description="Helical" evidence="3">
    <location>
        <begin position="36"/>
        <end position="59"/>
    </location>
</feature>
<evidence type="ECO:0000256" key="2">
    <source>
        <dbReference type="SAM" id="MobiDB-lite"/>
    </source>
</evidence>
<sequence length="331" mass="38188">MNKQINTKHQRKQKQWGQENKAPTEILRRESLFKSLGFAAVVSLFVSLLLVGIFSVLILSVKFPRMGWLSFLSEDLKMLAINGSAVCLGIFLFISGTALSGYLRPPYSIVMSHDRIQFSKWGRRYDVAFEELIGVEQKFRIARFSFFWLQEYILYTPEQVIKLPIRSIEGRYKVEDRLLQRNEQLNNRKLEALEATAQLQASTDSSISPATRLTLTYSTIKTQRIVVDSEQNRIIFSERNQLPADQIRKIVVDCNASLENIGGRKITFWQQNGRNFTIKTKNYACSDAEWFTLLQNLHIAARKLNIPLEVDIPPNRPLHIFSVNDEKERAS</sequence>
<dbReference type="RefSeq" id="WP_241688774.1">
    <property type="nucleotide sequence ID" value="NZ_CP026520.1"/>
</dbReference>
<feature type="coiled-coil region" evidence="1">
    <location>
        <begin position="175"/>
        <end position="202"/>
    </location>
</feature>
<feature type="transmembrane region" description="Helical" evidence="3">
    <location>
        <begin position="79"/>
        <end position="103"/>
    </location>
</feature>
<organism evidence="4 5">
    <name type="scientific">Paenibacillus chitinolyticus</name>
    <dbReference type="NCBI Taxonomy" id="79263"/>
    <lineage>
        <taxon>Bacteria</taxon>
        <taxon>Bacillati</taxon>
        <taxon>Bacillota</taxon>
        <taxon>Bacilli</taxon>
        <taxon>Bacillales</taxon>
        <taxon>Paenibacillaceae</taxon>
        <taxon>Paenibacillus</taxon>
    </lineage>
</organism>
<dbReference type="GeneID" id="95373536"/>
<evidence type="ECO:0000256" key="3">
    <source>
        <dbReference type="SAM" id="Phobius"/>
    </source>
</evidence>
<accession>A0ABT4FF55</accession>
<evidence type="ECO:0000256" key="1">
    <source>
        <dbReference type="SAM" id="Coils"/>
    </source>
</evidence>